<evidence type="ECO:0000256" key="21">
    <source>
        <dbReference type="ARBA" id="ARBA00036634"/>
    </source>
</evidence>
<dbReference type="Ensembl" id="ENSTMTT00000021185.1">
    <property type="protein sequence ID" value="ENSTMTP00000020466.1"/>
    <property type="gene ID" value="ENSTMTG00000014857.1"/>
</dbReference>
<evidence type="ECO:0000256" key="1">
    <source>
        <dbReference type="ARBA" id="ARBA00022448"/>
    </source>
</evidence>
<dbReference type="SUPFAM" id="SSF53850">
    <property type="entry name" value="Periplasmic binding protein-like II"/>
    <property type="match status" value="1"/>
</dbReference>
<keyword evidence="12 25" id="KW-1015">Disulfide bond</keyword>
<dbReference type="PROSITE" id="PS51257">
    <property type="entry name" value="PROKAR_LIPOPROTEIN"/>
    <property type="match status" value="1"/>
</dbReference>
<feature type="binding site" evidence="23">
    <location>
        <position position="518"/>
    </location>
    <ligand>
        <name>L-glutamate</name>
        <dbReference type="ChEBI" id="CHEBI:29985"/>
    </ligand>
</feature>
<keyword evidence="11 26" id="KW-0472">Membrane</keyword>
<evidence type="ECO:0000256" key="22">
    <source>
        <dbReference type="ARBA" id="ARBA00060923"/>
    </source>
</evidence>
<comment type="subcellular location">
    <subcellularLocation>
        <location evidence="18 26">Postsynaptic cell membrane</location>
        <topology evidence="18 26">Multi-pass membrane protein</topology>
    </subcellularLocation>
</comment>
<dbReference type="PANTHER" id="PTHR18966">
    <property type="entry name" value="IONOTROPIC GLUTAMATE RECEPTOR"/>
    <property type="match status" value="1"/>
</dbReference>
<name>A0A674JF50_9SAUR</name>
<proteinExistence type="inferred from homology"/>
<dbReference type="InterPro" id="IPR001828">
    <property type="entry name" value="ANF_lig-bd_rcpt"/>
</dbReference>
<protein>
    <recommendedName>
        <fullName evidence="26">Glutamate receptor</fullName>
    </recommendedName>
</protein>
<feature type="binding site" evidence="23">
    <location>
        <position position="689"/>
    </location>
    <ligand>
        <name>L-glutamate</name>
        <dbReference type="ChEBI" id="CHEBI:29985"/>
    </ligand>
</feature>
<dbReference type="InterPro" id="IPR019594">
    <property type="entry name" value="Glu/Gly-bd"/>
</dbReference>
<dbReference type="Gene3D" id="3.40.190.10">
    <property type="entry name" value="Periplasmic binding protein-like II"/>
    <property type="match status" value="3"/>
</dbReference>
<feature type="domain" description="Ionotropic glutamate receptor L-glutamate and glycine-binding" evidence="28">
    <location>
        <begin position="439"/>
        <end position="502"/>
    </location>
</feature>
<evidence type="ECO:0000256" key="3">
    <source>
        <dbReference type="ARBA" id="ARBA00022553"/>
    </source>
</evidence>
<keyword evidence="30" id="KW-1185">Reference proteome</keyword>
<keyword evidence="8 26" id="KW-1133">Transmembrane helix</keyword>
<reference evidence="29" key="1">
    <citation type="submission" date="2025-08" db="UniProtKB">
        <authorList>
            <consortium name="Ensembl"/>
        </authorList>
    </citation>
    <scope>IDENTIFICATION</scope>
</reference>
<evidence type="ECO:0000256" key="14">
    <source>
        <dbReference type="ARBA" id="ARBA00023180"/>
    </source>
</evidence>
<dbReference type="SMART" id="SM00918">
    <property type="entry name" value="Lig_chan-Glu_bd"/>
    <property type="match status" value="1"/>
</dbReference>
<evidence type="ECO:0000256" key="8">
    <source>
        <dbReference type="ARBA" id="ARBA00022989"/>
    </source>
</evidence>
<dbReference type="FunFam" id="3.40.50.2300:FF:000020">
    <property type="entry name" value="Glutamate receptor ionotropic, NMDA 2B, putative"/>
    <property type="match status" value="1"/>
</dbReference>
<evidence type="ECO:0000256" key="10">
    <source>
        <dbReference type="ARBA" id="ARBA00023065"/>
    </source>
</evidence>
<dbReference type="InterPro" id="IPR028082">
    <property type="entry name" value="Peripla_BP_I"/>
</dbReference>
<feature type="chain" id="PRO_5027143521" description="Glutamate receptor" evidence="26">
    <location>
        <begin position="20"/>
        <end position="1246"/>
    </location>
</feature>
<evidence type="ECO:0000256" key="18">
    <source>
        <dbReference type="ARBA" id="ARBA00034104"/>
    </source>
</evidence>
<feature type="signal peptide" evidence="26">
    <location>
        <begin position="1"/>
        <end position="19"/>
    </location>
</feature>
<dbReference type="InterPro" id="IPR018884">
    <property type="entry name" value="NMDAR2_C"/>
</dbReference>
<feature type="site" description="Crucial to convey clamshell closure to channel opening" evidence="24">
    <location>
        <position position="662"/>
    </location>
</feature>
<evidence type="ECO:0000256" key="26">
    <source>
        <dbReference type="RuleBase" id="RU367118"/>
    </source>
</evidence>
<evidence type="ECO:0000313" key="30">
    <source>
        <dbReference type="Proteomes" id="UP000472274"/>
    </source>
</evidence>
<dbReference type="InterPro" id="IPR001320">
    <property type="entry name" value="Iontro_rcpt_C"/>
</dbReference>
<dbReference type="GO" id="GO:0043226">
    <property type="term" value="C:organelle"/>
    <property type="evidence" value="ECO:0007669"/>
    <property type="project" value="UniProtKB-ARBA"/>
</dbReference>
<evidence type="ECO:0000256" key="17">
    <source>
        <dbReference type="ARBA" id="ARBA00023303"/>
    </source>
</evidence>
<keyword evidence="17 26" id="KW-0407">Ion channel</keyword>
<dbReference type="Proteomes" id="UP000472274">
    <property type="component" value="Unplaced"/>
</dbReference>
<comment type="catalytic activity">
    <reaction evidence="19">
        <text>K(+)(in) = K(+)(out)</text>
        <dbReference type="Rhea" id="RHEA:29463"/>
        <dbReference type="ChEBI" id="CHEBI:29103"/>
    </reaction>
</comment>
<evidence type="ECO:0000256" key="20">
    <source>
        <dbReference type="ARBA" id="ARBA00036239"/>
    </source>
</evidence>
<dbReference type="Pfam" id="PF10613">
    <property type="entry name" value="Lig_chan-Glu_bd"/>
    <property type="match status" value="1"/>
</dbReference>
<keyword evidence="14" id="KW-0325">Glycoprotein</keyword>
<evidence type="ECO:0000256" key="16">
    <source>
        <dbReference type="ARBA" id="ARBA00023286"/>
    </source>
</evidence>
<feature type="disulfide bond" evidence="25">
    <location>
        <begin position="745"/>
        <end position="800"/>
    </location>
</feature>
<feature type="transmembrane region" description="Helical" evidence="26">
    <location>
        <begin position="629"/>
        <end position="654"/>
    </location>
</feature>
<evidence type="ECO:0000256" key="13">
    <source>
        <dbReference type="ARBA" id="ARBA00023170"/>
    </source>
</evidence>
<dbReference type="AlphaFoldDB" id="A0A674JF50"/>
<gene>
    <name evidence="29" type="primary">GRIN2C</name>
</gene>
<comment type="catalytic activity">
    <reaction evidence="20">
        <text>Na(+)(in) = Na(+)(out)</text>
        <dbReference type="Rhea" id="RHEA:34963"/>
        <dbReference type="ChEBI" id="CHEBI:29101"/>
    </reaction>
</comment>
<keyword evidence="15 26" id="KW-0628">Postsynaptic cell membrane</keyword>
<evidence type="ECO:0000256" key="23">
    <source>
        <dbReference type="PIRSR" id="PIRSR601508-1"/>
    </source>
</evidence>
<keyword evidence="7" id="KW-0460">Magnesium</keyword>
<evidence type="ECO:0000256" key="12">
    <source>
        <dbReference type="ARBA" id="ARBA00023157"/>
    </source>
</evidence>
<evidence type="ECO:0000256" key="15">
    <source>
        <dbReference type="ARBA" id="ARBA00023257"/>
    </source>
</evidence>
<dbReference type="GO" id="GO:0004972">
    <property type="term" value="F:NMDA glutamate receptor activity"/>
    <property type="evidence" value="ECO:0007669"/>
    <property type="project" value="UniProtKB-ARBA"/>
</dbReference>
<evidence type="ECO:0000256" key="25">
    <source>
        <dbReference type="PIRSR" id="PIRSR601508-3"/>
    </source>
</evidence>
<keyword evidence="4 26" id="KW-0812">Transmembrane</keyword>
<evidence type="ECO:0000256" key="7">
    <source>
        <dbReference type="ARBA" id="ARBA00022842"/>
    </source>
</evidence>
<dbReference type="FunFam" id="3.40.190.10:FF:000026">
    <property type="entry name" value="Glutamate ionotropic receptor NMDA type subunit 2A"/>
    <property type="match status" value="1"/>
</dbReference>
<keyword evidence="13 26" id="KW-0675">Receptor</keyword>
<dbReference type="GO" id="GO:0017146">
    <property type="term" value="C:NMDA selective glutamate receptor complex"/>
    <property type="evidence" value="ECO:0007669"/>
    <property type="project" value="UniProtKB-ARBA"/>
</dbReference>
<dbReference type="InterPro" id="IPR001508">
    <property type="entry name" value="Iono_Glu_rcpt_met"/>
</dbReference>
<sequence length="1246" mass="139669">MGRALTHTLVLSMVLGCSAVIMDLLLPSPGEPVVNVAVVFGGSSYPLHIRSHLTHQSFLDLPLEIHPVTVIVNDTNPSTLLTQICNILASTKIHGIVFEDNIGTEAVAQILDFISSQTQVPIISISGGSAVVLTPKEPGSAFLQLGVSIEQQIQVIFKVLEEYDWGSFAVITSLYPGHNIFVDVIRSFTDASYFGWELQDVLTFEMTQDGSNSKTQRLLRQIDAQVMIVYCSREEAVYLFQVAEQAGLVGPGYIWIVPSLTVGNMEIPPVSFPVGLISVVTESWKMSLRQKVRDGLAIIATGAESYFRTHGYLPDVGKDCKTPPTTTANSTFYRHLLNVTWEHRDFSFNEGGYLVRPTMVVISLNRHRLWEMVGKWEKGIIHMKYPVWPRYGSFLQPVSDNRHLTVATLEERPFVIVENTDPASGVCVRNTVPCRKQTNYTDSGDGPVDPYTKLCCKGFCIDILKKLAKAVKFSYDLYLVTNGKHGKIVRGIWNGMIGEVYYQRADMAIGSLTINEERSEIVDFSVPFVETGISVMVARSNGTVSPSAFLEPYSPAVWVMMFVMCLTVVAITVFMFEYFSPVGYNQNLTSGKKSGGPSFTIGKSVWLLWALVFNNSVPIENPKGTTSKIMVLIWAFFAVIFLASYTANLAAFMIQEQYIDTVSGLSDKKFQRPQEQYPPFRFGTVPNGSTERNIRSNYPDMHTHMVKYNQRSVEDALTSLKMGKLDAFIYDAAVLNYMAGKDEGCKLVTIGSGKVFATTGYGIALQKDSKWKRPIDLALLQFLGDGETQKLETVWLSGICQNEKNEVMSSKLDIDNMAGVFYMLLVAMGLSLLVFAWEHLVYWKLRHSVPKSHKLDFLLAISRGIYSCFNGVQNLESPVRVRTPDVTANSAQANVLKMLQAAKDMVSTATVGSSLENATRTIENWTNRSENLQTTFSLRTPQPPYSSNMAATEKLGRDCAQRAVPSPISAPQQPFVDSRLPANENWRLTKLFSTSEKSPFLPPDCMYSSFSKADRPCRPLVTVFKEPEPVELPLLGKEKPNRRASLLRSAWEQNEKHHSLAGVALRQTPMYYPTEALRPSAMCNRKRVEANSRLPWKGQRLLHSQAVRLPSYGEACLQNATGVHRASSTVVHKQYAYMNSYTNLPMYLGRLYQGPPPLCEHSRTSQRCVSRAPWAPRSRDYLVQEDSRRTMYFDSMYRDCTERSRAEPSFLQMVNTERRDLLAAQRMNSPYAARSWRRISSLESEV</sequence>
<dbReference type="GO" id="GO:0098655">
    <property type="term" value="P:monoatomic cation transmembrane transport"/>
    <property type="evidence" value="ECO:0007669"/>
    <property type="project" value="UniProtKB-ARBA"/>
</dbReference>
<keyword evidence="6" id="KW-0106">Calcium</keyword>
<comment type="catalytic activity">
    <reaction evidence="21">
        <text>Ca(2+)(in) = Ca(2+)(out)</text>
        <dbReference type="Rhea" id="RHEA:29671"/>
        <dbReference type="ChEBI" id="CHEBI:29108"/>
    </reaction>
</comment>
<dbReference type="Pfam" id="PF00060">
    <property type="entry name" value="Lig_chan"/>
    <property type="match status" value="1"/>
</dbReference>
<evidence type="ECO:0000256" key="19">
    <source>
        <dbReference type="ARBA" id="ARBA00034430"/>
    </source>
</evidence>
<keyword evidence="9 26" id="KW-0770">Synapse</keyword>
<feature type="site" description="Interaction with the cone snail toxin Con-ikot-ikot" evidence="24">
    <location>
        <position position="695"/>
    </location>
</feature>
<accession>A0A674JF50</accession>
<comment type="function">
    <text evidence="26">Receptor for glutamate that functions as a ligand-gated ion channel in the central nervous system and plays an important role in excitatory synaptic transmission. L-glutamate acts as an excitatory neurotransmitter at many synapses in the central nervous system.</text>
</comment>
<evidence type="ECO:0000259" key="27">
    <source>
        <dbReference type="SMART" id="SM00079"/>
    </source>
</evidence>
<dbReference type="CDD" id="cd06378">
    <property type="entry name" value="PBP1_iGluR_NMDA_NR2"/>
    <property type="match status" value="1"/>
</dbReference>
<feature type="binding site" evidence="23">
    <location>
        <position position="731"/>
    </location>
    <ligand>
        <name>L-glutamate</name>
        <dbReference type="ChEBI" id="CHEBI:29985"/>
    </ligand>
</feature>
<keyword evidence="3" id="KW-0597">Phosphoprotein</keyword>
<comment type="similarity">
    <text evidence="22">Belongs to the glutamate-gated ion channel (TC 1.A.10.1) family. NR2C/GRIN2C subfamily.</text>
</comment>
<keyword evidence="1 26" id="KW-0813">Transport</keyword>
<dbReference type="Pfam" id="PF01094">
    <property type="entry name" value="ANF_receptor"/>
    <property type="match status" value="1"/>
</dbReference>
<organism evidence="29 30">
    <name type="scientific">Terrapene triunguis</name>
    <name type="common">Three-toed box turtle</name>
    <dbReference type="NCBI Taxonomy" id="2587831"/>
    <lineage>
        <taxon>Eukaryota</taxon>
        <taxon>Metazoa</taxon>
        <taxon>Chordata</taxon>
        <taxon>Craniata</taxon>
        <taxon>Vertebrata</taxon>
        <taxon>Euteleostomi</taxon>
        <taxon>Archelosauria</taxon>
        <taxon>Testudinata</taxon>
        <taxon>Testudines</taxon>
        <taxon>Cryptodira</taxon>
        <taxon>Durocryptodira</taxon>
        <taxon>Testudinoidea</taxon>
        <taxon>Emydidae</taxon>
        <taxon>Terrapene</taxon>
    </lineage>
</organism>
<dbReference type="SMART" id="SM00079">
    <property type="entry name" value="PBPe"/>
    <property type="match status" value="1"/>
</dbReference>
<evidence type="ECO:0000256" key="2">
    <source>
        <dbReference type="ARBA" id="ARBA00022475"/>
    </source>
</evidence>
<feature type="binding site" evidence="23">
    <location>
        <position position="690"/>
    </location>
    <ligand>
        <name>L-glutamate</name>
        <dbReference type="ChEBI" id="CHEBI:29985"/>
    </ligand>
</feature>
<feature type="transmembrane region" description="Helical" evidence="26">
    <location>
        <begin position="600"/>
        <end position="617"/>
    </location>
</feature>
<dbReference type="InterPro" id="IPR015683">
    <property type="entry name" value="Ionotropic_Glu_rcpt"/>
</dbReference>
<dbReference type="GO" id="GO:0045211">
    <property type="term" value="C:postsynaptic membrane"/>
    <property type="evidence" value="ECO:0007669"/>
    <property type="project" value="UniProtKB-SubCell"/>
</dbReference>
<evidence type="ECO:0000256" key="5">
    <source>
        <dbReference type="ARBA" id="ARBA00022729"/>
    </source>
</evidence>
<dbReference type="CDD" id="cd13718">
    <property type="entry name" value="PBP2_iGluR_NMDA_Nr2"/>
    <property type="match status" value="1"/>
</dbReference>
<feature type="binding site" evidence="23">
    <location>
        <position position="513"/>
    </location>
    <ligand>
        <name>L-glutamate</name>
        <dbReference type="ChEBI" id="CHEBI:29985"/>
    </ligand>
</feature>
<keyword evidence="5 26" id="KW-0732">Signal</keyword>
<dbReference type="Pfam" id="PF10565">
    <property type="entry name" value="NMDAR2_C"/>
    <property type="match status" value="1"/>
</dbReference>
<evidence type="ECO:0000259" key="28">
    <source>
        <dbReference type="SMART" id="SM00918"/>
    </source>
</evidence>
<feature type="domain" description="Ionotropic glutamate receptor C-terminal" evidence="27">
    <location>
        <begin position="429"/>
        <end position="798"/>
    </location>
</feature>
<dbReference type="FunFam" id="3.40.190.10:FF:000007">
    <property type="entry name" value="Putative glutamate receptor ionotropic NMDA 2B"/>
    <property type="match status" value="1"/>
</dbReference>
<keyword evidence="16 26" id="KW-1071">Ligand-gated ion channel</keyword>
<dbReference type="SUPFAM" id="SSF53822">
    <property type="entry name" value="Periplasmic binding protein-like I"/>
    <property type="match status" value="1"/>
</dbReference>
<evidence type="ECO:0000256" key="24">
    <source>
        <dbReference type="PIRSR" id="PIRSR601508-2"/>
    </source>
</evidence>
<evidence type="ECO:0000256" key="4">
    <source>
        <dbReference type="ARBA" id="ARBA00022692"/>
    </source>
</evidence>
<feature type="transmembrane region" description="Helical" evidence="26">
    <location>
        <begin position="818"/>
        <end position="837"/>
    </location>
</feature>
<dbReference type="PRINTS" id="PR00177">
    <property type="entry name" value="NMDARECEPTOR"/>
</dbReference>
<evidence type="ECO:0000313" key="29">
    <source>
        <dbReference type="Ensembl" id="ENSTMTP00000020466.1"/>
    </source>
</evidence>
<evidence type="ECO:0000256" key="6">
    <source>
        <dbReference type="ARBA" id="ARBA00022837"/>
    </source>
</evidence>
<evidence type="ECO:0000256" key="9">
    <source>
        <dbReference type="ARBA" id="ARBA00023018"/>
    </source>
</evidence>
<keyword evidence="2 26" id="KW-1003">Cell membrane</keyword>
<evidence type="ECO:0000256" key="11">
    <source>
        <dbReference type="ARBA" id="ARBA00023136"/>
    </source>
</evidence>
<dbReference type="GeneTree" id="ENSGT00940000156964"/>
<keyword evidence="10 26" id="KW-0406">Ion transport</keyword>
<feature type="transmembrane region" description="Helical" evidence="26">
    <location>
        <begin position="556"/>
        <end position="579"/>
    </location>
</feature>
<dbReference type="Gene3D" id="3.40.50.2300">
    <property type="match status" value="2"/>
</dbReference>
<reference evidence="29" key="2">
    <citation type="submission" date="2025-09" db="UniProtKB">
        <authorList>
            <consortium name="Ensembl"/>
        </authorList>
    </citation>
    <scope>IDENTIFICATION</scope>
</reference>